<dbReference type="eggNOG" id="COG1704">
    <property type="taxonomic scope" value="Bacteria"/>
</dbReference>
<keyword evidence="10 12" id="KW-1133">Transmembrane helix</keyword>
<dbReference type="GO" id="GO:0008270">
    <property type="term" value="F:zinc ion binding"/>
    <property type="evidence" value="ECO:0007669"/>
    <property type="project" value="UniProtKB-KW"/>
</dbReference>
<keyword evidence="8" id="KW-0833">Ubl conjugation pathway</keyword>
<keyword evidence="11 12" id="KW-0472">Membrane</keyword>
<feature type="transmembrane region" description="Helical" evidence="12">
    <location>
        <begin position="16"/>
        <end position="36"/>
    </location>
</feature>
<feature type="domain" description="E3 Ubiquitin ligase MUL1-like" evidence="13">
    <location>
        <begin position="90"/>
        <end position="187"/>
    </location>
</feature>
<evidence type="ECO:0000256" key="12">
    <source>
        <dbReference type="SAM" id="Phobius"/>
    </source>
</evidence>
<evidence type="ECO:0000256" key="1">
    <source>
        <dbReference type="ARBA" id="ARBA00000900"/>
    </source>
</evidence>
<evidence type="ECO:0000256" key="3">
    <source>
        <dbReference type="ARBA" id="ARBA00012483"/>
    </source>
</evidence>
<reference evidence="14 15" key="1">
    <citation type="submission" date="2011-09" db="EMBL/GenBank/DDBJ databases">
        <title>Complete sequence of chromosome of Thioflavicoccus mobilis 8321.</title>
        <authorList>
            <consortium name="US DOE Joint Genome Institute"/>
            <person name="Lucas S."/>
            <person name="Han J."/>
            <person name="Lapidus A."/>
            <person name="Cheng J.-F."/>
            <person name="Goodwin L."/>
            <person name="Pitluck S."/>
            <person name="Peters L."/>
            <person name="Ovchinnikova G."/>
            <person name="Lu M."/>
            <person name="Detter J.C."/>
            <person name="Han C."/>
            <person name="Tapia R."/>
            <person name="Land M."/>
            <person name="Hauser L."/>
            <person name="Kyrpides N."/>
            <person name="Ivanova N."/>
            <person name="Pagani I."/>
            <person name="Vogl K."/>
            <person name="Liu Z."/>
            <person name="Imhoff J."/>
            <person name="Thiel V."/>
            <person name="Frigaard N.-U."/>
            <person name="Bryant D."/>
            <person name="Woyke T."/>
        </authorList>
    </citation>
    <scope>NUCLEOTIDE SEQUENCE [LARGE SCALE GENOMIC DNA]</scope>
    <source>
        <strain evidence="14 15">8321</strain>
    </source>
</reference>
<dbReference type="EC" id="2.3.2.27" evidence="3"/>
<dbReference type="Pfam" id="PF12483">
    <property type="entry name" value="GIDE"/>
    <property type="match status" value="1"/>
</dbReference>
<keyword evidence="4" id="KW-0808">Transferase</keyword>
<evidence type="ECO:0000256" key="7">
    <source>
        <dbReference type="ARBA" id="ARBA00022771"/>
    </source>
</evidence>
<name>L0H2X0_9GAMM</name>
<dbReference type="PATRIC" id="fig|765912.4.peg.3240"/>
<comment type="subcellular location">
    <subcellularLocation>
        <location evidence="2">Membrane</location>
        <topology evidence="2">Multi-pass membrane protein</topology>
    </subcellularLocation>
</comment>
<comment type="catalytic activity">
    <reaction evidence="1">
        <text>S-ubiquitinyl-[E2 ubiquitin-conjugating enzyme]-L-cysteine + [acceptor protein]-L-lysine = [E2 ubiquitin-conjugating enzyme]-L-cysteine + N(6)-ubiquitinyl-[acceptor protein]-L-lysine.</text>
        <dbReference type="EC" id="2.3.2.27"/>
    </reaction>
</comment>
<sequence>MIEDLRQAAVQADPEGFWWVTAIAGGIAVVVLYQGLNAFWRLRLVLDTPRAKIRSAPQGYVELAGRASPHHTHITGPLTGLPCVWYRYRVQREEHSGRKNRWVTIDHGISAEPFLLDDGTGRCLIQPTDAETTCRNIDRWRGARRDTPRPSQSSWLSVGGRYRFTEERIVEGEDTYVLGHLETPRRGDAERERLTRALLRTWKRDPARMAVLAGTEDGEIDLATWEELRGKAREIAEQAEARLASQPTLSQVSRPDDPGRPYLISSLGELGLLGRLRWLALGGTLGFVLLASGVGLALVARLTAAG</sequence>
<accession>L0H2X0</accession>
<dbReference type="GO" id="GO:0061630">
    <property type="term" value="F:ubiquitin protein ligase activity"/>
    <property type="evidence" value="ECO:0007669"/>
    <property type="project" value="UniProtKB-EC"/>
</dbReference>
<evidence type="ECO:0000256" key="10">
    <source>
        <dbReference type="ARBA" id="ARBA00022989"/>
    </source>
</evidence>
<evidence type="ECO:0000256" key="6">
    <source>
        <dbReference type="ARBA" id="ARBA00022723"/>
    </source>
</evidence>
<proteinExistence type="predicted"/>
<gene>
    <name evidence="14" type="ORF">Thimo_3303</name>
</gene>
<evidence type="ECO:0000313" key="15">
    <source>
        <dbReference type="Proteomes" id="UP000010816"/>
    </source>
</evidence>
<keyword evidence="9" id="KW-0862">Zinc</keyword>
<keyword evidence="7" id="KW-0863">Zinc-finger</keyword>
<dbReference type="STRING" id="765912.Thimo_3303"/>
<evidence type="ECO:0000256" key="5">
    <source>
        <dbReference type="ARBA" id="ARBA00022692"/>
    </source>
</evidence>
<evidence type="ECO:0000256" key="2">
    <source>
        <dbReference type="ARBA" id="ARBA00004141"/>
    </source>
</evidence>
<dbReference type="GO" id="GO:0016874">
    <property type="term" value="F:ligase activity"/>
    <property type="evidence" value="ECO:0007669"/>
    <property type="project" value="UniProtKB-KW"/>
</dbReference>
<evidence type="ECO:0000313" key="14">
    <source>
        <dbReference type="EMBL" id="AGA91980.1"/>
    </source>
</evidence>
<keyword evidence="14" id="KW-0436">Ligase</keyword>
<evidence type="ECO:0000256" key="8">
    <source>
        <dbReference type="ARBA" id="ARBA00022786"/>
    </source>
</evidence>
<dbReference type="GO" id="GO:0016020">
    <property type="term" value="C:membrane"/>
    <property type="evidence" value="ECO:0007669"/>
    <property type="project" value="UniProtKB-SubCell"/>
</dbReference>
<evidence type="ECO:0000256" key="9">
    <source>
        <dbReference type="ARBA" id="ARBA00022833"/>
    </source>
</evidence>
<dbReference type="HOGENOM" id="CLU_080155_0_0_6"/>
<dbReference type="InterPro" id="IPR022170">
    <property type="entry name" value="MUL1-like"/>
</dbReference>
<evidence type="ECO:0000259" key="13">
    <source>
        <dbReference type="Pfam" id="PF12483"/>
    </source>
</evidence>
<dbReference type="EMBL" id="CP003051">
    <property type="protein sequence ID" value="AGA91980.1"/>
    <property type="molecule type" value="Genomic_DNA"/>
</dbReference>
<dbReference type="GO" id="GO:0016567">
    <property type="term" value="P:protein ubiquitination"/>
    <property type="evidence" value="ECO:0007669"/>
    <property type="project" value="InterPro"/>
</dbReference>
<keyword evidence="15" id="KW-1185">Reference proteome</keyword>
<evidence type="ECO:0000256" key="4">
    <source>
        <dbReference type="ARBA" id="ARBA00022679"/>
    </source>
</evidence>
<keyword evidence="5 12" id="KW-0812">Transmembrane</keyword>
<keyword evidence="6" id="KW-0479">Metal-binding</keyword>
<dbReference type="OrthoDB" id="7013907at2"/>
<dbReference type="KEGG" id="tmb:Thimo_3303"/>
<dbReference type="Proteomes" id="UP000010816">
    <property type="component" value="Chromosome"/>
</dbReference>
<dbReference type="RefSeq" id="WP_015282108.1">
    <property type="nucleotide sequence ID" value="NC_019940.1"/>
</dbReference>
<protein>
    <recommendedName>
        <fullName evidence="3">RING-type E3 ubiquitin transferase</fullName>
        <ecNumber evidence="3">2.3.2.27</ecNumber>
    </recommendedName>
</protein>
<organism evidence="14 15">
    <name type="scientific">Thioflavicoccus mobilis 8321</name>
    <dbReference type="NCBI Taxonomy" id="765912"/>
    <lineage>
        <taxon>Bacteria</taxon>
        <taxon>Pseudomonadati</taxon>
        <taxon>Pseudomonadota</taxon>
        <taxon>Gammaproteobacteria</taxon>
        <taxon>Chromatiales</taxon>
        <taxon>Chromatiaceae</taxon>
        <taxon>Thioflavicoccus</taxon>
    </lineage>
</organism>
<feature type="transmembrane region" description="Helical" evidence="12">
    <location>
        <begin position="278"/>
        <end position="300"/>
    </location>
</feature>
<evidence type="ECO:0000256" key="11">
    <source>
        <dbReference type="ARBA" id="ARBA00023136"/>
    </source>
</evidence>
<dbReference type="AlphaFoldDB" id="L0H2X0"/>